<reference evidence="2" key="1">
    <citation type="submission" date="2015-04" db="UniProtKB">
        <authorList>
            <consortium name="EnsemblPlants"/>
        </authorList>
    </citation>
    <scope>IDENTIFICATION</scope>
</reference>
<keyword evidence="1" id="KW-0472">Membrane</keyword>
<evidence type="ECO:0000256" key="1">
    <source>
        <dbReference type="SAM" id="Phobius"/>
    </source>
</evidence>
<evidence type="ECO:0000313" key="2">
    <source>
        <dbReference type="EnsemblPlants" id="OPUNC02G10760.1"/>
    </source>
</evidence>
<dbReference type="Proteomes" id="UP000026962">
    <property type="component" value="Chromosome 2"/>
</dbReference>
<organism evidence="2">
    <name type="scientific">Oryza punctata</name>
    <name type="common">Red rice</name>
    <dbReference type="NCBI Taxonomy" id="4537"/>
    <lineage>
        <taxon>Eukaryota</taxon>
        <taxon>Viridiplantae</taxon>
        <taxon>Streptophyta</taxon>
        <taxon>Embryophyta</taxon>
        <taxon>Tracheophyta</taxon>
        <taxon>Spermatophyta</taxon>
        <taxon>Magnoliopsida</taxon>
        <taxon>Liliopsida</taxon>
        <taxon>Poales</taxon>
        <taxon>Poaceae</taxon>
        <taxon>BOP clade</taxon>
        <taxon>Oryzoideae</taxon>
        <taxon>Oryzeae</taxon>
        <taxon>Oryzinae</taxon>
        <taxon>Oryza</taxon>
    </lineage>
</organism>
<dbReference type="HOGENOM" id="CLU_1126039_0_0_1"/>
<dbReference type="AlphaFoldDB" id="A0A0E0JYE2"/>
<keyword evidence="3" id="KW-1185">Reference proteome</keyword>
<dbReference type="Gramene" id="OPUNC02G10760.1">
    <property type="protein sequence ID" value="OPUNC02G10760.1"/>
    <property type="gene ID" value="OPUNC02G10760"/>
</dbReference>
<dbReference type="STRING" id="4537.A0A0E0JYE2"/>
<evidence type="ECO:0000313" key="3">
    <source>
        <dbReference type="Proteomes" id="UP000026962"/>
    </source>
</evidence>
<proteinExistence type="predicted"/>
<keyword evidence="1" id="KW-0812">Transmembrane</keyword>
<protein>
    <submittedName>
        <fullName evidence="2">Uncharacterized protein</fullName>
    </submittedName>
</protein>
<accession>A0A0E0JYE2</accession>
<keyword evidence="1" id="KW-1133">Transmembrane helix</keyword>
<reference evidence="2" key="2">
    <citation type="submission" date="2018-05" db="EMBL/GenBank/DDBJ databases">
        <title>OpunRS2 (Oryza punctata Reference Sequence Version 2).</title>
        <authorList>
            <person name="Zhang J."/>
            <person name="Kudrna D."/>
            <person name="Lee S."/>
            <person name="Talag J."/>
            <person name="Welchert J."/>
            <person name="Wing R.A."/>
        </authorList>
    </citation>
    <scope>NUCLEOTIDE SEQUENCE [LARGE SCALE GENOMIC DNA]</scope>
</reference>
<name>A0A0E0JYE2_ORYPU</name>
<dbReference type="EnsemblPlants" id="OPUNC02G10760.1">
    <property type="protein sequence ID" value="OPUNC02G10760.1"/>
    <property type="gene ID" value="OPUNC02G10760"/>
</dbReference>
<sequence length="247" mass="28505">MDGTHVSIVSLVATFIEHMNRIHVTTRNVLAICDHDAGARSKGFDGSNTILSAQCPKVTVGMGFLASYPHVRYHKDQFGREGAPPPKDDKRHLSIDTCYCEILLKERSRFGKYSKKYPTTRTNVFTTHNTCSFCSVCDDNYHQNHRLYNGNPIVPQQRSFNHIYYVTNSEEAVSTLCDCIADAVYYQLSVGAKRCACYFHCDFYMLFIKLELMYFLYHYLFTVMLQLNFVLSNGIFIAYHFYLQILQ</sequence>
<feature type="transmembrane region" description="Helical" evidence="1">
    <location>
        <begin position="215"/>
        <end position="242"/>
    </location>
</feature>